<evidence type="ECO:0000259" key="4">
    <source>
        <dbReference type="Pfam" id="PF03358"/>
    </source>
</evidence>
<name>A0A0K9F342_9BACI</name>
<dbReference type="Proteomes" id="UP001527052">
    <property type="component" value="Unassembled WGS sequence"/>
</dbReference>
<dbReference type="EMBL" id="JAMDLZ010000005">
    <property type="protein sequence ID" value="MCY9545893.1"/>
    <property type="molecule type" value="Genomic_DNA"/>
</dbReference>
<dbReference type="PANTHER" id="PTHR43408:SF2">
    <property type="entry name" value="FMN REDUCTASE (NADPH)"/>
    <property type="match status" value="1"/>
</dbReference>
<keyword evidence="3" id="KW-0560">Oxidoreductase</keyword>
<feature type="domain" description="NADPH-dependent FMN reductase-like" evidence="4">
    <location>
        <begin position="1"/>
        <end position="141"/>
    </location>
</feature>
<evidence type="ECO:0000256" key="3">
    <source>
        <dbReference type="ARBA" id="ARBA00023002"/>
    </source>
</evidence>
<evidence type="ECO:0000256" key="1">
    <source>
        <dbReference type="ARBA" id="ARBA00022630"/>
    </source>
</evidence>
<keyword evidence="1" id="KW-0285">Flavoprotein</keyword>
<dbReference type="EMBL" id="LFXJ01000010">
    <property type="protein sequence ID" value="KMY28989.1"/>
    <property type="molecule type" value="Genomic_DNA"/>
</dbReference>
<dbReference type="GeneID" id="96600083"/>
<evidence type="ECO:0000256" key="2">
    <source>
        <dbReference type="ARBA" id="ARBA00022643"/>
    </source>
</evidence>
<keyword evidence="2" id="KW-0288">FMN</keyword>
<organism evidence="5 8">
    <name type="scientific">Lysinibacillus xylanilyticus</name>
    <dbReference type="NCBI Taxonomy" id="582475"/>
    <lineage>
        <taxon>Bacteria</taxon>
        <taxon>Bacillati</taxon>
        <taxon>Bacillota</taxon>
        <taxon>Bacilli</taxon>
        <taxon>Bacillales</taxon>
        <taxon>Bacillaceae</taxon>
        <taxon>Lysinibacillus</taxon>
    </lineage>
</organism>
<comment type="caution">
    <text evidence="5">The sequence shown here is derived from an EMBL/GenBank/DDBJ whole genome shotgun (WGS) entry which is preliminary data.</text>
</comment>
<evidence type="ECO:0000313" key="9">
    <source>
        <dbReference type="Proteomes" id="UP000232101"/>
    </source>
</evidence>
<reference evidence="7 9" key="3">
    <citation type="submission" date="2017-11" db="EMBL/GenBank/DDBJ databases">
        <title>Bacterial isolate from king chilli rhizosphere.</title>
        <authorList>
            <person name="Takhelmayum P."/>
            <person name="Sarangthem I."/>
        </authorList>
    </citation>
    <scope>NUCLEOTIDE SEQUENCE [LARGE SCALE GENOMIC DNA]</scope>
    <source>
        <strain evidence="7">T26</strain>
        <strain evidence="9">t26</strain>
    </source>
</reference>
<evidence type="ECO:0000313" key="8">
    <source>
        <dbReference type="Proteomes" id="UP000037326"/>
    </source>
</evidence>
<dbReference type="AlphaFoldDB" id="A0A0K9F342"/>
<accession>A0A0K9F342</accession>
<dbReference type="STRING" id="582475.ACZ11_17830"/>
<dbReference type="SUPFAM" id="SSF52218">
    <property type="entry name" value="Flavoproteins"/>
    <property type="match status" value="1"/>
</dbReference>
<dbReference type="InterPro" id="IPR005025">
    <property type="entry name" value="FMN_Rdtase-like_dom"/>
</dbReference>
<dbReference type="InterPro" id="IPR051814">
    <property type="entry name" value="NAD(P)H-dep_FMN_reductase"/>
</dbReference>
<evidence type="ECO:0000313" key="10">
    <source>
        <dbReference type="Proteomes" id="UP001527052"/>
    </source>
</evidence>
<dbReference type="Pfam" id="PF03358">
    <property type="entry name" value="FMN_red"/>
    <property type="match status" value="1"/>
</dbReference>
<keyword evidence="10" id="KW-1185">Reference proteome</keyword>
<evidence type="ECO:0000313" key="7">
    <source>
        <dbReference type="EMBL" id="PJO40704.1"/>
    </source>
</evidence>
<dbReference type="Gene3D" id="3.40.50.360">
    <property type="match status" value="1"/>
</dbReference>
<dbReference type="PATRIC" id="fig|582475.4.peg.2612"/>
<dbReference type="PANTHER" id="PTHR43408">
    <property type="entry name" value="FMN REDUCTASE (NADPH)"/>
    <property type="match status" value="1"/>
</dbReference>
<reference evidence="5" key="1">
    <citation type="submission" date="2015-07" db="EMBL/GenBank/DDBJ databases">
        <title>MeaNS - Measles Nucleotide Surveillance Program.</title>
        <authorList>
            <person name="Tran T."/>
            <person name="Druce J."/>
        </authorList>
    </citation>
    <scope>NUCLEOTIDE SEQUENCE</scope>
    <source>
        <strain evidence="5">DSM 23493</strain>
    </source>
</reference>
<dbReference type="Proteomes" id="UP000232101">
    <property type="component" value="Unassembled WGS sequence"/>
</dbReference>
<reference evidence="8" key="2">
    <citation type="submission" date="2015-07" db="EMBL/GenBank/DDBJ databases">
        <authorList>
            <consortium name="Consortium for Microbial Forensics and Genomics (microFORGE)"/>
            <person name="Knight B.M."/>
            <person name="Roberts D.P."/>
            <person name="Lin D."/>
            <person name="Hari K."/>
            <person name="Fletcher J."/>
            <person name="Melcher U."/>
            <person name="Blagden T."/>
            <person name="Winegar R.A."/>
        </authorList>
    </citation>
    <scope>NUCLEOTIDE SEQUENCE [LARGE SCALE GENOMIC DNA]</scope>
    <source>
        <strain evidence="8">DSM 23493</strain>
    </source>
</reference>
<dbReference type="InterPro" id="IPR029039">
    <property type="entry name" value="Flavoprotein-like_sf"/>
</dbReference>
<dbReference type="OrthoDB" id="1643408at2"/>
<reference evidence="6 10" key="4">
    <citation type="submission" date="2022-05" db="EMBL/GenBank/DDBJ databases">
        <title>Genome Sequencing of Bee-Associated Microbes.</title>
        <authorList>
            <person name="Dunlap C."/>
        </authorList>
    </citation>
    <scope>NUCLEOTIDE SEQUENCE [LARGE SCALE GENOMIC DNA]</scope>
    <source>
        <strain evidence="6 10">NRRL BD-083</strain>
    </source>
</reference>
<dbReference type="GO" id="GO:0016491">
    <property type="term" value="F:oxidoreductase activity"/>
    <property type="evidence" value="ECO:0007669"/>
    <property type="project" value="UniProtKB-KW"/>
</dbReference>
<gene>
    <name evidence="5" type="ORF">ACZ11_17830</name>
    <name evidence="7" type="ORF">CWD94_26650</name>
    <name evidence="6" type="ORF">M5W82_02925</name>
</gene>
<dbReference type="EMBL" id="PHQY01000704">
    <property type="protein sequence ID" value="PJO40704.1"/>
    <property type="molecule type" value="Genomic_DNA"/>
</dbReference>
<protein>
    <submittedName>
        <fullName evidence="6">NAD(P)H-dependent oxidoreductase</fullName>
    </submittedName>
    <submittedName>
        <fullName evidence="5">NADH-dependent FMN reductase</fullName>
    </submittedName>
</protein>
<evidence type="ECO:0000313" key="5">
    <source>
        <dbReference type="EMBL" id="KMY28989.1"/>
    </source>
</evidence>
<proteinExistence type="predicted"/>
<sequence>MKILLVDGTMFGRKTGAILEQVEQYIKELDASFELEIMHFSQYKHQIVDGSPLNDDMKEMIQKFEEADAYIIATPIFQASIPGVLKNAFDFLHPKTMRYKPVSIVANGGTYQHHLVVENQLKPILDYFRALVTPNYVYTHTSHFDADNNIVDEDVHNRLRELARVFVQYCEMSKTLPKEPIDQH</sequence>
<dbReference type="Proteomes" id="UP000037326">
    <property type="component" value="Unassembled WGS sequence"/>
</dbReference>
<dbReference type="RefSeq" id="WP_049667893.1">
    <property type="nucleotide sequence ID" value="NZ_CP158849.1"/>
</dbReference>
<evidence type="ECO:0000313" key="6">
    <source>
        <dbReference type="EMBL" id="MCY9545893.1"/>
    </source>
</evidence>